<protein>
    <submittedName>
        <fullName evidence="1">Uncharacterized protein</fullName>
    </submittedName>
</protein>
<evidence type="ECO:0000313" key="1">
    <source>
        <dbReference type="EMBL" id="SVE14044.1"/>
    </source>
</evidence>
<organism evidence="1">
    <name type="scientific">marine metagenome</name>
    <dbReference type="NCBI Taxonomy" id="408172"/>
    <lineage>
        <taxon>unclassified sequences</taxon>
        <taxon>metagenomes</taxon>
        <taxon>ecological metagenomes</taxon>
    </lineage>
</organism>
<sequence>MGMKNKEGTTNRGKIDYIKFILYYNLAI</sequence>
<name>A0A383B2E4_9ZZZZ</name>
<accession>A0A383B2E4</accession>
<reference evidence="1" key="1">
    <citation type="submission" date="2018-05" db="EMBL/GenBank/DDBJ databases">
        <authorList>
            <person name="Lanie J.A."/>
            <person name="Ng W.-L."/>
            <person name="Kazmierczak K.M."/>
            <person name="Andrzejewski T.M."/>
            <person name="Davidsen T.M."/>
            <person name="Wayne K.J."/>
            <person name="Tettelin H."/>
            <person name="Glass J.I."/>
            <person name="Rusch D."/>
            <person name="Podicherti R."/>
            <person name="Tsui H.-C.T."/>
            <person name="Winkler M.E."/>
        </authorList>
    </citation>
    <scope>NUCLEOTIDE SEQUENCE</scope>
</reference>
<dbReference type="EMBL" id="UINC01196852">
    <property type="protein sequence ID" value="SVE14044.1"/>
    <property type="molecule type" value="Genomic_DNA"/>
</dbReference>
<gene>
    <name evidence="1" type="ORF">METZ01_LOCUS466898</name>
</gene>
<dbReference type="AlphaFoldDB" id="A0A383B2E4"/>
<proteinExistence type="predicted"/>